<reference evidence="1 2" key="1">
    <citation type="journal article" date="2020" name="mSystems">
        <title>Defining Genomic and Predicted Metabolic Features of the Acetobacterium Genus.</title>
        <authorList>
            <person name="Ross D.E."/>
            <person name="Marshall C.W."/>
            <person name="Gulliver D."/>
            <person name="May H.D."/>
            <person name="Norman R.S."/>
        </authorList>
    </citation>
    <scope>NUCLEOTIDE SEQUENCE [LARGE SCALE GENOMIC DNA]</scope>
    <source>
        <strain evidence="1 2">DSM 9173</strain>
    </source>
</reference>
<dbReference type="EMBL" id="WJBB01000021">
    <property type="protein sequence ID" value="MBC3798152.1"/>
    <property type="molecule type" value="Genomic_DNA"/>
</dbReference>
<evidence type="ECO:0000313" key="2">
    <source>
        <dbReference type="Proteomes" id="UP000653358"/>
    </source>
</evidence>
<gene>
    <name evidence="1" type="ORF">GH807_14005</name>
</gene>
<protein>
    <submittedName>
        <fullName evidence="1">DUF1848 family protein</fullName>
    </submittedName>
</protein>
<dbReference type="Pfam" id="PF08902">
    <property type="entry name" value="DUF1848"/>
    <property type="match status" value="1"/>
</dbReference>
<proteinExistence type="predicted"/>
<dbReference type="RefSeq" id="WP_148605621.1">
    <property type="nucleotide sequence ID" value="NZ_RXYB01000022.1"/>
</dbReference>
<organism evidence="1 2">
    <name type="scientific">Acetobacterium tundrae</name>
    <dbReference type="NCBI Taxonomy" id="132932"/>
    <lineage>
        <taxon>Bacteria</taxon>
        <taxon>Bacillati</taxon>
        <taxon>Bacillota</taxon>
        <taxon>Clostridia</taxon>
        <taxon>Eubacteriales</taxon>
        <taxon>Eubacteriaceae</taxon>
        <taxon>Acetobacterium</taxon>
    </lineage>
</organism>
<sequence length="104" mass="12043">MVLQSHPVGIQAVGWRYDPIFISERYSLDFHLESFERMAANLNGYTDHCVISIIDLYRKTKRNFEGVREVSAEDREVIGRKFSKIARSQGMQIRTCFEGEVALN</sequence>
<dbReference type="InterPro" id="IPR014998">
    <property type="entry name" value="DUF1848"/>
</dbReference>
<accession>A0ABR6WNS2</accession>
<evidence type="ECO:0000313" key="1">
    <source>
        <dbReference type="EMBL" id="MBC3798152.1"/>
    </source>
</evidence>
<comment type="caution">
    <text evidence="1">The sequence shown here is derived from an EMBL/GenBank/DDBJ whole genome shotgun (WGS) entry which is preliminary data.</text>
</comment>
<name>A0ABR6WNS2_9FIRM</name>
<keyword evidence="2" id="KW-1185">Reference proteome</keyword>
<dbReference type="Proteomes" id="UP000653358">
    <property type="component" value="Unassembled WGS sequence"/>
</dbReference>